<dbReference type="AlphaFoldDB" id="X1LK10"/>
<gene>
    <name evidence="1" type="ORF">S06H3_21492</name>
</gene>
<comment type="caution">
    <text evidence="1">The sequence shown here is derived from an EMBL/GenBank/DDBJ whole genome shotgun (WGS) entry which is preliminary data.</text>
</comment>
<dbReference type="EMBL" id="BARV01011297">
    <property type="protein sequence ID" value="GAI06176.1"/>
    <property type="molecule type" value="Genomic_DNA"/>
</dbReference>
<name>X1LK10_9ZZZZ</name>
<protein>
    <submittedName>
        <fullName evidence="1">Uncharacterized protein</fullName>
    </submittedName>
</protein>
<sequence>MSNLISATLSPAAMQLYKEMQRGEKSRIISKLIVEGHTINKRLEDLTKGINERNIQISRVIWELKDNPIHRSLCTDLNELLIGTIHHQYD</sequence>
<evidence type="ECO:0000313" key="1">
    <source>
        <dbReference type="EMBL" id="GAI06176.1"/>
    </source>
</evidence>
<accession>X1LK10</accession>
<reference evidence="1" key="1">
    <citation type="journal article" date="2014" name="Front. Microbiol.">
        <title>High frequency of phylogenetically diverse reductive dehalogenase-homologous genes in deep subseafloor sedimentary metagenomes.</title>
        <authorList>
            <person name="Kawai M."/>
            <person name="Futagami T."/>
            <person name="Toyoda A."/>
            <person name="Takaki Y."/>
            <person name="Nishi S."/>
            <person name="Hori S."/>
            <person name="Arai W."/>
            <person name="Tsubouchi T."/>
            <person name="Morono Y."/>
            <person name="Uchiyama I."/>
            <person name="Ito T."/>
            <person name="Fujiyama A."/>
            <person name="Inagaki F."/>
            <person name="Takami H."/>
        </authorList>
    </citation>
    <scope>NUCLEOTIDE SEQUENCE</scope>
    <source>
        <strain evidence="1">Expedition CK06-06</strain>
    </source>
</reference>
<organism evidence="1">
    <name type="scientific">marine sediment metagenome</name>
    <dbReference type="NCBI Taxonomy" id="412755"/>
    <lineage>
        <taxon>unclassified sequences</taxon>
        <taxon>metagenomes</taxon>
        <taxon>ecological metagenomes</taxon>
    </lineage>
</organism>
<proteinExistence type="predicted"/>